<evidence type="ECO:0000256" key="1">
    <source>
        <dbReference type="SAM" id="MobiDB-lite"/>
    </source>
</evidence>
<gene>
    <name evidence="3" type="ORF">FHR90_003237</name>
</gene>
<feature type="region of interest" description="Disordered" evidence="1">
    <location>
        <begin position="149"/>
        <end position="220"/>
    </location>
</feature>
<evidence type="ECO:0000313" key="3">
    <source>
        <dbReference type="EMBL" id="MBB3175382.1"/>
    </source>
</evidence>
<organism evidence="3 4">
    <name type="scientific">Endobacter medicaginis</name>
    <dbReference type="NCBI Taxonomy" id="1181271"/>
    <lineage>
        <taxon>Bacteria</taxon>
        <taxon>Pseudomonadati</taxon>
        <taxon>Pseudomonadota</taxon>
        <taxon>Alphaproteobacteria</taxon>
        <taxon>Acetobacterales</taxon>
        <taxon>Acetobacteraceae</taxon>
        <taxon>Endobacter</taxon>
    </lineage>
</organism>
<dbReference type="PANTHER" id="PTHR46889:SF4">
    <property type="entry name" value="TRANSPOSASE INSO FOR INSERTION SEQUENCE ELEMENT IS911B-RELATED"/>
    <property type="match status" value="1"/>
</dbReference>
<keyword evidence="4" id="KW-1185">Reference proteome</keyword>
<proteinExistence type="predicted"/>
<reference evidence="3 4" key="1">
    <citation type="submission" date="2020-08" db="EMBL/GenBank/DDBJ databases">
        <title>Genomic Encyclopedia of Type Strains, Phase III (KMG-III): the genomes of soil and plant-associated and newly described type strains.</title>
        <authorList>
            <person name="Whitman W."/>
        </authorList>
    </citation>
    <scope>NUCLEOTIDE SEQUENCE [LARGE SCALE GENOMIC DNA]</scope>
    <source>
        <strain evidence="3 4">CECT 8088</strain>
    </source>
</reference>
<sequence>MAYISMHWGLLYLTAIMAGATRKVLTLRLSNTMDAGFCVAALGEALSRHCKPEIFNMDQGCHLTSSAFTSVLRETEVRISMDDRGRWMDNVFIERLWWSLKYEYVYLHAFETGSDLRAGLGWGSPITITQRPTLGWPGETRRRLMGGSAHRAMNPNSAPSGGRHRQATGPVPVDPRADQPHRPASIDRTPSFVPASCNAGRLDDGEANGEHRQTARIGER</sequence>
<comment type="caution">
    <text evidence="3">The sequence shown here is derived from an EMBL/GenBank/DDBJ whole genome shotgun (WGS) entry which is preliminary data.</text>
</comment>
<dbReference type="GO" id="GO:0015074">
    <property type="term" value="P:DNA integration"/>
    <property type="evidence" value="ECO:0007669"/>
    <property type="project" value="InterPro"/>
</dbReference>
<dbReference type="AlphaFoldDB" id="A0A839V753"/>
<dbReference type="Gene3D" id="3.30.420.10">
    <property type="entry name" value="Ribonuclease H-like superfamily/Ribonuclease H"/>
    <property type="match status" value="1"/>
</dbReference>
<dbReference type="EMBL" id="JACHXV010000028">
    <property type="protein sequence ID" value="MBB3175382.1"/>
    <property type="molecule type" value="Genomic_DNA"/>
</dbReference>
<evidence type="ECO:0000259" key="2">
    <source>
        <dbReference type="Pfam" id="PF00665"/>
    </source>
</evidence>
<dbReference type="InterPro" id="IPR036397">
    <property type="entry name" value="RNaseH_sf"/>
</dbReference>
<dbReference type="GO" id="GO:0003676">
    <property type="term" value="F:nucleic acid binding"/>
    <property type="evidence" value="ECO:0007669"/>
    <property type="project" value="InterPro"/>
</dbReference>
<dbReference type="SUPFAM" id="SSF53098">
    <property type="entry name" value="Ribonuclease H-like"/>
    <property type="match status" value="1"/>
</dbReference>
<dbReference type="InterPro" id="IPR050900">
    <property type="entry name" value="Transposase_IS3/IS150/IS904"/>
</dbReference>
<dbReference type="Proteomes" id="UP000557688">
    <property type="component" value="Unassembled WGS sequence"/>
</dbReference>
<feature type="compositionally biased region" description="Basic and acidic residues" evidence="1">
    <location>
        <begin position="175"/>
        <end position="185"/>
    </location>
</feature>
<accession>A0A839V753</accession>
<dbReference type="InterPro" id="IPR001584">
    <property type="entry name" value="Integrase_cat-core"/>
</dbReference>
<dbReference type="InterPro" id="IPR012337">
    <property type="entry name" value="RNaseH-like_sf"/>
</dbReference>
<feature type="compositionally biased region" description="Basic and acidic residues" evidence="1">
    <location>
        <begin position="201"/>
        <end position="220"/>
    </location>
</feature>
<name>A0A839V753_9PROT</name>
<feature type="domain" description="Integrase catalytic" evidence="2">
    <location>
        <begin position="4"/>
        <end position="86"/>
    </location>
</feature>
<dbReference type="PANTHER" id="PTHR46889">
    <property type="entry name" value="TRANSPOSASE INSF FOR INSERTION SEQUENCE IS3B-RELATED"/>
    <property type="match status" value="1"/>
</dbReference>
<evidence type="ECO:0000313" key="4">
    <source>
        <dbReference type="Proteomes" id="UP000557688"/>
    </source>
</evidence>
<dbReference type="Pfam" id="PF00665">
    <property type="entry name" value="rve"/>
    <property type="match status" value="1"/>
</dbReference>
<protein>
    <submittedName>
        <fullName evidence="3">Transposase InsO family protein</fullName>
    </submittedName>
</protein>